<dbReference type="AlphaFoldDB" id="A0A7I8VUX8"/>
<dbReference type="GO" id="GO:0016192">
    <property type="term" value="P:vesicle-mediated transport"/>
    <property type="evidence" value="ECO:0007669"/>
    <property type="project" value="InterPro"/>
</dbReference>
<dbReference type="SUPFAM" id="SSF54236">
    <property type="entry name" value="Ubiquitin-like"/>
    <property type="match status" value="1"/>
</dbReference>
<evidence type="ECO:0000313" key="4">
    <source>
        <dbReference type="EMBL" id="CAD5119253.1"/>
    </source>
</evidence>
<dbReference type="EMBL" id="CAJFCJ010000009">
    <property type="protein sequence ID" value="CAD5119253.1"/>
    <property type="molecule type" value="Genomic_DNA"/>
</dbReference>
<dbReference type="PANTHER" id="PTHR11679">
    <property type="entry name" value="VESICLE PROTEIN SORTING-ASSOCIATED"/>
    <property type="match status" value="1"/>
</dbReference>
<feature type="region of interest" description="Disordered" evidence="2">
    <location>
        <begin position="1"/>
        <end position="21"/>
    </location>
</feature>
<proteinExistence type="inferred from homology"/>
<dbReference type="InterPro" id="IPR001619">
    <property type="entry name" value="Sec1-like"/>
</dbReference>
<comment type="caution">
    <text evidence="4">The sequence shown here is derived from an EMBL/GenBank/DDBJ whole genome shotgun (WGS) entry which is preliminary data.</text>
</comment>
<dbReference type="CDD" id="cd17058">
    <property type="entry name" value="Ubl_SNRNP25"/>
    <property type="match status" value="1"/>
</dbReference>
<evidence type="ECO:0000259" key="3">
    <source>
        <dbReference type="Pfam" id="PF18036"/>
    </source>
</evidence>
<dbReference type="Pfam" id="PF00995">
    <property type="entry name" value="Sec1"/>
    <property type="match status" value="1"/>
</dbReference>
<gene>
    <name evidence="4" type="ORF">DGYR_LOCUS7524</name>
</gene>
<dbReference type="OrthoDB" id="10251230at2759"/>
<dbReference type="SUPFAM" id="SSF56815">
    <property type="entry name" value="Sec1/munc18-like (SM) proteins"/>
    <property type="match status" value="1"/>
</dbReference>
<evidence type="ECO:0000313" key="5">
    <source>
        <dbReference type="Proteomes" id="UP000549394"/>
    </source>
</evidence>
<comment type="similarity">
    <text evidence="1">Belongs to the STXBP/unc-18/SEC1 family.</text>
</comment>
<reference evidence="4 5" key="1">
    <citation type="submission" date="2020-08" db="EMBL/GenBank/DDBJ databases">
        <authorList>
            <person name="Hejnol A."/>
        </authorList>
    </citation>
    <scope>NUCLEOTIDE SEQUENCE [LARGE SCALE GENOMIC DNA]</scope>
</reference>
<feature type="compositionally biased region" description="Basic and acidic residues" evidence="2">
    <location>
        <begin position="1"/>
        <end position="13"/>
    </location>
</feature>
<dbReference type="InterPro" id="IPR036045">
    <property type="entry name" value="Sec1-like_sf"/>
</dbReference>
<dbReference type="InterPro" id="IPR027482">
    <property type="entry name" value="Sec1-like_dom2"/>
</dbReference>
<dbReference type="Gene3D" id="1.25.40.60">
    <property type="match status" value="1"/>
</dbReference>
<name>A0A7I8VUX8_9ANNE</name>
<dbReference type="Pfam" id="PF18036">
    <property type="entry name" value="Ubiquitin_4"/>
    <property type="match status" value="1"/>
</dbReference>
<keyword evidence="5" id="KW-1185">Reference proteome</keyword>
<dbReference type="Gene3D" id="3.90.830.10">
    <property type="entry name" value="Syntaxin Binding Protein 1, Chain A, domain 2"/>
    <property type="match status" value="1"/>
</dbReference>
<dbReference type="Proteomes" id="UP000549394">
    <property type="component" value="Unassembled WGS sequence"/>
</dbReference>
<protein>
    <submittedName>
        <fullName evidence="4">DgyrCDS7883</fullName>
    </submittedName>
</protein>
<evidence type="ECO:0000256" key="1">
    <source>
        <dbReference type="ARBA" id="ARBA00009884"/>
    </source>
</evidence>
<organism evidence="4 5">
    <name type="scientific">Dimorphilus gyrociliatus</name>
    <dbReference type="NCBI Taxonomy" id="2664684"/>
    <lineage>
        <taxon>Eukaryota</taxon>
        <taxon>Metazoa</taxon>
        <taxon>Spiralia</taxon>
        <taxon>Lophotrochozoa</taxon>
        <taxon>Annelida</taxon>
        <taxon>Polychaeta</taxon>
        <taxon>Polychaeta incertae sedis</taxon>
        <taxon>Dinophilidae</taxon>
        <taxon>Dimorphilus</taxon>
    </lineage>
</organism>
<dbReference type="InterPro" id="IPR040610">
    <property type="entry name" value="SNRNP25_ubiquitin"/>
</dbReference>
<sequence>MDDRDEKEHKDQFLSEESIENLKNSTHNEMMNVFQTKIGELIQKEPLLQDIPVSITADEVQSLIDLEHGEAINIFVKKLDGKRKIIVVPLNGKVKDIKTGIKKQTLLELQKAGSVHISWKYVWKRYWLIHEGQKLIDDNHPISQILNFNTVAGKTSASEPQWKVLIYDDWGQDIISPLFSVKELRDLGVTLHFPISRAKLETIASRSFTADNAQAITSVMDQYIQFICIEDEMFIAKHRESHNLSYYGLHKSNMTDSQMKQILETLADTLFSVLVSKGQVPIIQCSTGNAAEQLAELLDRKLRDQMKDARAHMFAGGGLDVSLLYRPLLVILDRDVDLATPLHHTWTYQALVHDVLNLSLNSVKIKEKNFNLDSKNDSLWKKQRGSPFPEVAQVVQEELERCKSSEEEIKRLKSAMGLEGEDVDGTTARLSMAVTSLPEILARKRTVDMHIDIAASLLEQIKERKLDTFFEMEEKLLSKSSSLGDKSLLDILKDPNAGTPEDKVRLFIISLLCTKENISESDMNNYYEILQAANCDLAPVKYIRRWKAYTNITMAAAAYGGSDHFGTRTDSMFSKLLGKASKFAMEGVKNLVVDKHNLLVTKIVDALMDLKSTPETDNFRYFDPKILRVTDPTSIQRTRTPFQEAVVFIVGGGNYIEYQNLIDYCKSKKANSGIKKSIIYGCSDLVDATQFVSQLAFLGKEQ</sequence>
<dbReference type="InterPro" id="IPR029071">
    <property type="entry name" value="Ubiquitin-like_domsf"/>
</dbReference>
<dbReference type="Gene3D" id="3.40.50.1910">
    <property type="match status" value="1"/>
</dbReference>
<dbReference type="InterPro" id="IPR043127">
    <property type="entry name" value="Sec-1-like_dom3a"/>
</dbReference>
<evidence type="ECO:0000256" key="2">
    <source>
        <dbReference type="SAM" id="MobiDB-lite"/>
    </source>
</evidence>
<dbReference type="Gene3D" id="3.10.20.90">
    <property type="entry name" value="Phosphatidylinositol 3-kinase Catalytic Subunit, Chain A, domain 1"/>
    <property type="match status" value="1"/>
</dbReference>
<feature type="domain" description="SNRNP25 ubiquitin-like" evidence="3">
    <location>
        <begin position="73"/>
        <end position="144"/>
    </location>
</feature>
<accession>A0A7I8VUX8</accession>